<dbReference type="Gene3D" id="2.60.120.650">
    <property type="entry name" value="Cupin"/>
    <property type="match status" value="1"/>
</dbReference>
<reference evidence="5" key="3">
    <citation type="submission" date="2020-06" db="EMBL/GenBank/DDBJ databases">
        <title>Helianthus annuus Genome sequencing and assembly Release 2.</title>
        <authorList>
            <person name="Gouzy J."/>
            <person name="Langlade N."/>
            <person name="Munos S."/>
        </authorList>
    </citation>
    <scope>NUCLEOTIDE SEQUENCE</scope>
    <source>
        <tissue evidence="5">Leaves</tissue>
    </source>
</reference>
<organism evidence="6 7">
    <name type="scientific">Helianthus annuus</name>
    <name type="common">Common sunflower</name>
    <dbReference type="NCBI Taxonomy" id="4232"/>
    <lineage>
        <taxon>Eukaryota</taxon>
        <taxon>Viridiplantae</taxon>
        <taxon>Streptophyta</taxon>
        <taxon>Embryophyta</taxon>
        <taxon>Tracheophyta</taxon>
        <taxon>Spermatophyta</taxon>
        <taxon>Magnoliopsida</taxon>
        <taxon>eudicotyledons</taxon>
        <taxon>Gunneridae</taxon>
        <taxon>Pentapetalae</taxon>
        <taxon>asterids</taxon>
        <taxon>campanulids</taxon>
        <taxon>Asterales</taxon>
        <taxon>Asteraceae</taxon>
        <taxon>Asteroideae</taxon>
        <taxon>Heliantheae alliance</taxon>
        <taxon>Heliantheae</taxon>
        <taxon>Helianthus</taxon>
    </lineage>
</organism>
<dbReference type="GO" id="GO:0005634">
    <property type="term" value="C:nucleus"/>
    <property type="evidence" value="ECO:0007669"/>
    <property type="project" value="UniProtKB-SubCell"/>
</dbReference>
<keyword evidence="3" id="KW-0479">Metal-binding</keyword>
<comment type="subcellular location">
    <subcellularLocation>
        <location evidence="1">Nucleus</location>
    </subcellularLocation>
</comment>
<evidence type="ECO:0000313" key="7">
    <source>
        <dbReference type="Proteomes" id="UP000215914"/>
    </source>
</evidence>
<evidence type="ECO:0000256" key="4">
    <source>
        <dbReference type="ARBA" id="ARBA00023242"/>
    </source>
</evidence>
<dbReference type="PANTHER" id="PTHR12549">
    <property type="entry name" value="JMJC DOMAIN-CONTAINING HISTONE DEMETHYLATION PROTEIN"/>
    <property type="match status" value="1"/>
</dbReference>
<dbReference type="InterPro" id="IPR045109">
    <property type="entry name" value="LSDs-like"/>
</dbReference>
<dbReference type="EMBL" id="MNCJ02000330">
    <property type="protein sequence ID" value="KAF5764465.1"/>
    <property type="molecule type" value="Genomic_DNA"/>
</dbReference>
<comment type="similarity">
    <text evidence="2">Belongs to the JARID1 histone demethylase family.</text>
</comment>
<sequence>MLMWCALCEHVDPNVSSKMSQVKTIDCLAGCEVEISTWEFFKGYTEGRKYLNSWPRHCYEFISALPFQEYNDPRKGFLNFVVKLPPGVLKPDLGPKTYIAYGIPRELGRGDSITKLHCDVSDVVNILTHTAEVSNSEE</sequence>
<dbReference type="EMBL" id="CM007904">
    <property type="protein sequence ID" value="OTF95075.1"/>
    <property type="molecule type" value="Genomic_DNA"/>
</dbReference>
<evidence type="ECO:0000256" key="2">
    <source>
        <dbReference type="ARBA" id="ARBA00006801"/>
    </source>
</evidence>
<dbReference type="AlphaFoldDB" id="A0A251S9Y7"/>
<evidence type="ECO:0008006" key="8">
    <source>
        <dbReference type="Google" id="ProtNLM"/>
    </source>
</evidence>
<evidence type="ECO:0000313" key="5">
    <source>
        <dbReference type="EMBL" id="KAF5764465.1"/>
    </source>
</evidence>
<keyword evidence="4" id="KW-0539">Nucleus</keyword>
<dbReference type="InParanoid" id="A0A251S9Y7"/>
<dbReference type="GO" id="GO:0046872">
    <property type="term" value="F:metal ion binding"/>
    <property type="evidence" value="ECO:0007669"/>
    <property type="project" value="UniProtKB-KW"/>
</dbReference>
<evidence type="ECO:0000256" key="1">
    <source>
        <dbReference type="ARBA" id="ARBA00004123"/>
    </source>
</evidence>
<reference evidence="6" key="2">
    <citation type="submission" date="2017-02" db="EMBL/GenBank/DDBJ databases">
        <title>Sunflower complete genome.</title>
        <authorList>
            <person name="Langlade N."/>
            <person name="Munos S."/>
        </authorList>
    </citation>
    <scope>NUCLEOTIDE SEQUENCE [LARGE SCALE GENOMIC DNA]</scope>
    <source>
        <tissue evidence="6">Leaves</tissue>
    </source>
</reference>
<proteinExistence type="inferred from homology"/>
<keyword evidence="7" id="KW-1185">Reference proteome</keyword>
<protein>
    <recommendedName>
        <fullName evidence="8">JmjC domain-containing protein</fullName>
    </recommendedName>
</protein>
<name>A0A251S9Y7_HELAN</name>
<evidence type="ECO:0000313" key="6">
    <source>
        <dbReference type="EMBL" id="OTF95075.1"/>
    </source>
</evidence>
<evidence type="ECO:0000256" key="3">
    <source>
        <dbReference type="ARBA" id="ARBA00022723"/>
    </source>
</evidence>
<dbReference type="PANTHER" id="PTHR12549:SF37">
    <property type="entry name" value="LYSINE-SPECIFIC DEMETHYLASE JMJ26"/>
    <property type="match status" value="1"/>
</dbReference>
<dbReference type="Proteomes" id="UP000215914">
    <property type="component" value="Chromosome 15"/>
</dbReference>
<accession>A0A251S9Y7</accession>
<reference evidence="5 7" key="1">
    <citation type="journal article" date="2017" name="Nature">
        <title>The sunflower genome provides insights into oil metabolism, flowering and Asterid evolution.</title>
        <authorList>
            <person name="Badouin H."/>
            <person name="Gouzy J."/>
            <person name="Grassa C.J."/>
            <person name="Murat F."/>
            <person name="Staton S.E."/>
            <person name="Cottret L."/>
            <person name="Lelandais-Briere C."/>
            <person name="Owens G.L."/>
            <person name="Carrere S."/>
            <person name="Mayjonade B."/>
            <person name="Legrand L."/>
            <person name="Gill N."/>
            <person name="Kane N.C."/>
            <person name="Bowers J.E."/>
            <person name="Hubner S."/>
            <person name="Bellec A."/>
            <person name="Berard A."/>
            <person name="Berges H."/>
            <person name="Blanchet N."/>
            <person name="Boniface M.C."/>
            <person name="Brunel D."/>
            <person name="Catrice O."/>
            <person name="Chaidir N."/>
            <person name="Claudel C."/>
            <person name="Donnadieu C."/>
            <person name="Faraut T."/>
            <person name="Fievet G."/>
            <person name="Helmstetter N."/>
            <person name="King M."/>
            <person name="Knapp S.J."/>
            <person name="Lai Z."/>
            <person name="Le Paslier M.C."/>
            <person name="Lippi Y."/>
            <person name="Lorenzon L."/>
            <person name="Mandel J.R."/>
            <person name="Marage G."/>
            <person name="Marchand G."/>
            <person name="Marquand E."/>
            <person name="Bret-Mestries E."/>
            <person name="Morien E."/>
            <person name="Nambeesan S."/>
            <person name="Nguyen T."/>
            <person name="Pegot-Espagnet P."/>
            <person name="Pouilly N."/>
            <person name="Raftis F."/>
            <person name="Sallet E."/>
            <person name="Schiex T."/>
            <person name="Thomas J."/>
            <person name="Vandecasteele C."/>
            <person name="Vares D."/>
            <person name="Vear F."/>
            <person name="Vautrin S."/>
            <person name="Crespi M."/>
            <person name="Mangin B."/>
            <person name="Burke J.M."/>
            <person name="Salse J."/>
            <person name="Munos S."/>
            <person name="Vincourt P."/>
            <person name="Rieseberg L.H."/>
            <person name="Langlade N.B."/>
        </authorList>
    </citation>
    <scope>NUCLEOTIDE SEQUENCE [LARGE SCALE GENOMIC DNA]</scope>
    <source>
        <strain evidence="7">cv. SF193</strain>
        <tissue evidence="5">Leaves</tissue>
    </source>
</reference>
<dbReference type="Gramene" id="mRNA:HanXRQr2_Chr15g0692351">
    <property type="protein sequence ID" value="mRNA:HanXRQr2_Chr15g0692351"/>
    <property type="gene ID" value="HanXRQr2_Chr15g0692351"/>
</dbReference>
<dbReference type="GO" id="GO:0032454">
    <property type="term" value="F:histone H3K9 demethylase activity"/>
    <property type="evidence" value="ECO:0007669"/>
    <property type="project" value="InterPro"/>
</dbReference>
<gene>
    <name evidence="6" type="ORF">HannXRQ_Chr15g0479071</name>
    <name evidence="5" type="ORF">HanXRQr2_Chr15g0692351</name>
</gene>